<organism evidence="1 2">
    <name type="scientific">Aliarcobacter skirrowii</name>
    <dbReference type="NCBI Taxonomy" id="28200"/>
    <lineage>
        <taxon>Bacteria</taxon>
        <taxon>Pseudomonadati</taxon>
        <taxon>Campylobacterota</taxon>
        <taxon>Epsilonproteobacteria</taxon>
        <taxon>Campylobacterales</taxon>
        <taxon>Arcobacteraceae</taxon>
        <taxon>Aliarcobacter</taxon>
    </lineage>
</organism>
<name>A0A2U2BZU7_9BACT</name>
<comment type="caution">
    <text evidence="1">The sequence shown here is derived from an EMBL/GenBank/DDBJ whole genome shotgun (WGS) entry which is preliminary data.</text>
</comment>
<reference evidence="1 2" key="1">
    <citation type="submission" date="2018-05" db="EMBL/GenBank/DDBJ databases">
        <title>Antimicrobial susceptibility testing and genomic analysis of Arcobacter skirrowii strains and one Arcobacter butzleri isolated from German poultry farms.</title>
        <authorList>
            <person name="Haenel I."/>
            <person name="Hotzel H."/>
            <person name="Tomaso H."/>
            <person name="Busch A."/>
        </authorList>
    </citation>
    <scope>NUCLEOTIDE SEQUENCE [LARGE SCALE GENOMIC DNA]</scope>
    <source>
        <strain evidence="2">v</strain>
    </source>
</reference>
<dbReference type="Proteomes" id="UP000245014">
    <property type="component" value="Unassembled WGS sequence"/>
</dbReference>
<dbReference type="RefSeq" id="WP_109065726.1">
    <property type="nucleotide sequence ID" value="NZ_JAUQUJ010000006.1"/>
</dbReference>
<dbReference type="SUPFAM" id="SSF55821">
    <property type="entry name" value="YrdC/RibB"/>
    <property type="match status" value="1"/>
</dbReference>
<dbReference type="STRING" id="28200.GCA_001572935_01359"/>
<accession>A0A2U2BZU7</accession>
<evidence type="ECO:0000313" key="2">
    <source>
        <dbReference type="Proteomes" id="UP000245014"/>
    </source>
</evidence>
<sequence length="147" mass="17329">MDSRLLYLVQTDTTVGFSSLDDERLNVIKNRDKNQKILKTLDSFERLKEFTRVPKNHRKMVRNSSKTTFIYPNLKSFRVVSCESSFYDFIKKFKTLSSTSANKTKESFDYKYAKEYADVEVISKIGFFETNASKIYKLSKSRLKKIR</sequence>
<evidence type="ECO:0000313" key="1">
    <source>
        <dbReference type="EMBL" id="PWE20891.1"/>
    </source>
</evidence>
<protein>
    <submittedName>
        <fullName evidence="1">Sua5 YciO YrdC YwlC family protein</fullName>
    </submittedName>
</protein>
<dbReference type="EMBL" id="QEYI01000005">
    <property type="protein sequence ID" value="PWE20891.1"/>
    <property type="molecule type" value="Genomic_DNA"/>
</dbReference>
<gene>
    <name evidence="1" type="ORF">DF188_06840</name>
</gene>
<dbReference type="InterPro" id="IPR017945">
    <property type="entry name" value="DHBP_synth_RibB-like_a/b_dom"/>
</dbReference>
<proteinExistence type="predicted"/>
<dbReference type="AlphaFoldDB" id="A0A2U2BZU7"/>